<proteinExistence type="predicted"/>
<dbReference type="InterPro" id="IPR025406">
    <property type="entry name" value="DUF4132"/>
</dbReference>
<comment type="caution">
    <text evidence="2">The sequence shown here is derived from an EMBL/GenBank/DDBJ whole genome shotgun (WGS) entry which is preliminary data.</text>
</comment>
<evidence type="ECO:0000259" key="1">
    <source>
        <dbReference type="Pfam" id="PF13569"/>
    </source>
</evidence>
<evidence type="ECO:0000313" key="3">
    <source>
        <dbReference type="Proteomes" id="UP000239494"/>
    </source>
</evidence>
<evidence type="ECO:0000313" key="2">
    <source>
        <dbReference type="EMBL" id="PRY44914.1"/>
    </source>
</evidence>
<protein>
    <submittedName>
        <fullName evidence="2">Uncharacterized protein DUF4132</fullName>
    </submittedName>
</protein>
<sequence>MRKLVLPDEDRFEIPEVWRVTLHPRRGGLPGPDRPVPSDAAGRFREWLTSEHVVDVRAAAVPPGRGVVLDPELFAEGTRYLEGWLGSGSEGDEPTPRAAAVGVLMTLAYARPGSDVAFPAVDAWIARYGVVFAARVVAELAGLVKEGSSGFWTHDPAHPDYSISWLSEDLASLYATANAVRTRLAAATDDEYEQAVRALAGYRTSPEQRIVISYLVPTEVAWVDEDCAADRPDTRALRGLLVLAASTLRHLERLHRRVGDRLLGYHRTDVVGTVLEGVGPAAAPILVEPFYRDLLKLGDEWRSGSRLGPDGARLLAATPTDEAFRLLCRAAIGAERARPGMLLKSGALTRFPVRALRVLHELESAPPSTHENKHWKRRDVSNPDEPAIYADLLARQVLADPRLPAAAADLLPAEVRQRVEGIVATGGAGSGAGLAGLLDRHHGMGYLKHLDCADDEKRAIGALATIRADDAFALLVDRVDRDHVRPALLTAAKRDPARALRVLLAKDDGGTVAELLHNHVLAYPDAVAEVEPALDERARARLAAITPASDVAAAGGATPDVLAGPPRGSGGKAMRVPELPDWLVLPSLPAVALRDGGEPLSPDAVRALCVLLAVSKVAEPHAAVARVRALCEPHDLAAFAWAVFRQWRAAHYPPKSALAMVALALLGDDSVVAGLAELFPSWAKGSSGRVRTGMDVLAAIGTEGALRELHRLARKAKTKGFRRLAEQRLADVARARGLSPEELADRLVPTLGLDADGRTTLDYGPRHVVVGFDPQFAPFLADQHGKRLTRMPRPAATDDAELAAAAVKRYAALKKEVLTVVKERTAAIEVAMVAGRRWSEPDFRRLFVEHPLVWRLAHRLLWAAFDEHGAVVTTFRPAEDRTFADLDDKTVEIPPTATVGVAHPWHFAADRDEWATVFTDYEIIQPFPQVGRELLTLPESDVDQTELTRFAGGKVESRKMWVLAARGWEFSDDHTSLARDWPGGRVVELGFRGYSFHDPDASDQLTRVRVVTAHGQGIGRSTFGDLDPIAASEVLRDVEYLVS</sequence>
<dbReference type="AlphaFoldDB" id="A0A2T0TGU4"/>
<dbReference type="Proteomes" id="UP000239494">
    <property type="component" value="Unassembled WGS sequence"/>
</dbReference>
<feature type="domain" description="DUF4132" evidence="1">
    <location>
        <begin position="785"/>
        <end position="968"/>
    </location>
</feature>
<dbReference type="EMBL" id="PVTF01000002">
    <property type="protein sequence ID" value="PRY44914.1"/>
    <property type="molecule type" value="Genomic_DNA"/>
</dbReference>
<reference evidence="2 3" key="1">
    <citation type="submission" date="2018-03" db="EMBL/GenBank/DDBJ databases">
        <title>Genomic Encyclopedia of Archaeal and Bacterial Type Strains, Phase II (KMG-II): from individual species to whole genera.</title>
        <authorList>
            <person name="Goeker M."/>
        </authorList>
    </citation>
    <scope>NUCLEOTIDE SEQUENCE [LARGE SCALE GENOMIC DNA]</scope>
    <source>
        <strain evidence="2 3">DSM 44720</strain>
    </source>
</reference>
<dbReference type="OrthoDB" id="4554725at2"/>
<name>A0A2T0TGU4_9PSEU</name>
<dbReference type="Pfam" id="PF13569">
    <property type="entry name" value="DUF4132"/>
    <property type="match status" value="1"/>
</dbReference>
<keyword evidence="3" id="KW-1185">Reference proteome</keyword>
<organism evidence="2 3">
    <name type="scientific">Umezawaea tangerina</name>
    <dbReference type="NCBI Taxonomy" id="84725"/>
    <lineage>
        <taxon>Bacteria</taxon>
        <taxon>Bacillati</taxon>
        <taxon>Actinomycetota</taxon>
        <taxon>Actinomycetes</taxon>
        <taxon>Pseudonocardiales</taxon>
        <taxon>Pseudonocardiaceae</taxon>
        <taxon>Umezawaea</taxon>
    </lineage>
</organism>
<accession>A0A2T0TGU4</accession>
<dbReference type="RefSeq" id="WP_106186490.1">
    <property type="nucleotide sequence ID" value="NZ_PVTF01000002.1"/>
</dbReference>
<gene>
    <name evidence="2" type="ORF">CLV43_102479</name>
</gene>